<name>A0A844H2U1_9RHOB</name>
<dbReference type="Proteomes" id="UP000442533">
    <property type="component" value="Unassembled WGS sequence"/>
</dbReference>
<dbReference type="PANTHER" id="PTHR34606:SF15">
    <property type="entry name" value="BON DOMAIN-CONTAINING PROTEIN"/>
    <property type="match status" value="1"/>
</dbReference>
<organism evidence="3 4">
    <name type="scientific">Paracoccus limosus</name>
    <dbReference type="NCBI Taxonomy" id="913252"/>
    <lineage>
        <taxon>Bacteria</taxon>
        <taxon>Pseudomonadati</taxon>
        <taxon>Pseudomonadota</taxon>
        <taxon>Alphaproteobacteria</taxon>
        <taxon>Rhodobacterales</taxon>
        <taxon>Paracoccaceae</taxon>
        <taxon>Paracoccus</taxon>
    </lineage>
</organism>
<comment type="caution">
    <text evidence="3">The sequence shown here is derived from an EMBL/GenBank/DDBJ whole genome shotgun (WGS) entry which is preliminary data.</text>
</comment>
<dbReference type="Pfam" id="PF04972">
    <property type="entry name" value="BON"/>
    <property type="match status" value="1"/>
</dbReference>
<feature type="domain" description="BON" evidence="2">
    <location>
        <begin position="121"/>
        <end position="189"/>
    </location>
</feature>
<feature type="compositionally biased region" description="Basic and acidic residues" evidence="1">
    <location>
        <begin position="1"/>
        <end position="21"/>
    </location>
</feature>
<dbReference type="PANTHER" id="PTHR34606">
    <property type="entry name" value="BON DOMAIN-CONTAINING PROTEIN"/>
    <property type="match status" value="1"/>
</dbReference>
<dbReference type="OrthoDB" id="680465at2"/>
<evidence type="ECO:0000313" key="3">
    <source>
        <dbReference type="EMBL" id="MTH34325.1"/>
    </source>
</evidence>
<dbReference type="PROSITE" id="PS50914">
    <property type="entry name" value="BON"/>
    <property type="match status" value="1"/>
</dbReference>
<keyword evidence="4" id="KW-1185">Reference proteome</keyword>
<evidence type="ECO:0000259" key="2">
    <source>
        <dbReference type="PROSITE" id="PS50914"/>
    </source>
</evidence>
<dbReference type="InterPro" id="IPR014004">
    <property type="entry name" value="Transpt-assoc_nodulatn_dom_bac"/>
</dbReference>
<dbReference type="EMBL" id="WMIF01000007">
    <property type="protein sequence ID" value="MTH34325.1"/>
    <property type="molecule type" value="Genomic_DNA"/>
</dbReference>
<proteinExistence type="predicted"/>
<dbReference type="RefSeq" id="WP_155063888.1">
    <property type="nucleotide sequence ID" value="NZ_WMIF01000007.1"/>
</dbReference>
<gene>
    <name evidence="3" type="ORF">GL279_06890</name>
</gene>
<evidence type="ECO:0000313" key="4">
    <source>
        <dbReference type="Proteomes" id="UP000442533"/>
    </source>
</evidence>
<protein>
    <submittedName>
        <fullName evidence="3">BON domain-containing protein</fullName>
    </submittedName>
</protein>
<feature type="region of interest" description="Disordered" evidence="1">
    <location>
        <begin position="1"/>
        <end position="122"/>
    </location>
</feature>
<evidence type="ECO:0000256" key="1">
    <source>
        <dbReference type="SAM" id="MobiDB-lite"/>
    </source>
</evidence>
<dbReference type="SMART" id="SM00749">
    <property type="entry name" value="BON"/>
    <property type="match status" value="1"/>
</dbReference>
<dbReference type="Gene3D" id="3.30.1340.30">
    <property type="match status" value="1"/>
</dbReference>
<feature type="compositionally biased region" description="Basic and acidic residues" evidence="1">
    <location>
        <begin position="87"/>
        <end position="98"/>
    </location>
</feature>
<dbReference type="AlphaFoldDB" id="A0A844H2U1"/>
<accession>A0A844H2U1</accession>
<feature type="compositionally biased region" description="Basic and acidic residues" evidence="1">
    <location>
        <begin position="66"/>
        <end position="75"/>
    </location>
</feature>
<feature type="compositionally biased region" description="Basic and acidic residues" evidence="1">
    <location>
        <begin position="28"/>
        <end position="59"/>
    </location>
</feature>
<dbReference type="InterPro" id="IPR051686">
    <property type="entry name" value="Lipoprotein_DolP"/>
</dbReference>
<reference evidence="3 4" key="1">
    <citation type="submission" date="2019-11" db="EMBL/GenBank/DDBJ databases">
        <authorList>
            <person name="Dong K."/>
        </authorList>
    </citation>
    <scope>NUCLEOTIDE SEQUENCE [LARGE SCALE GENOMIC DNA]</scope>
    <source>
        <strain evidence="3 4">JCM 17370</strain>
    </source>
</reference>
<dbReference type="InterPro" id="IPR007055">
    <property type="entry name" value="BON_dom"/>
</dbReference>
<sequence length="201" mass="22209">MPNRSYDDRGRSSAYGDDRPSGRGGWGYDRDPAYVSHRDRGYRDAEARALDDDRRHPGDWDGWDAGYRDDARYSRQAETSGRPAAYGDERGNWRDAGRPEGTGQPAMGAHRGKGPKGYVRSDERLREDVCDRLMDDDQLDASEIEVSVEKGEVTLQGHVDSRAAKRRAEDCAEAAVGVSHLQNNLRVRSASGQPSGDGPQA</sequence>